<dbReference type="EMBL" id="MLGG01000090">
    <property type="protein sequence ID" value="KAK1446083.1"/>
    <property type="molecule type" value="Genomic_DNA"/>
</dbReference>
<dbReference type="Proteomes" id="UP001239795">
    <property type="component" value="Unassembled WGS sequence"/>
</dbReference>
<protein>
    <submittedName>
        <fullName evidence="1">Uncharacterized protein</fullName>
    </submittedName>
</protein>
<gene>
    <name evidence="1" type="ORF">CMEL01_10326</name>
</gene>
<feature type="non-terminal residue" evidence="1">
    <location>
        <position position="1"/>
    </location>
</feature>
<dbReference type="AlphaFoldDB" id="A0AAI9TXY8"/>
<comment type="caution">
    <text evidence="1">The sequence shown here is derived from an EMBL/GenBank/DDBJ whole genome shotgun (WGS) entry which is preliminary data.</text>
</comment>
<reference evidence="1 2" key="1">
    <citation type="submission" date="2016-10" db="EMBL/GenBank/DDBJ databases">
        <title>The genome sequence of Colletotrichum fioriniae PJ7.</title>
        <authorList>
            <person name="Baroncelli R."/>
        </authorList>
    </citation>
    <scope>NUCLEOTIDE SEQUENCE [LARGE SCALE GENOMIC DNA]</scope>
    <source>
        <strain evidence="1">Col 31</strain>
    </source>
</reference>
<evidence type="ECO:0000313" key="1">
    <source>
        <dbReference type="EMBL" id="KAK1446083.1"/>
    </source>
</evidence>
<keyword evidence="2" id="KW-1185">Reference proteome</keyword>
<evidence type="ECO:0000313" key="2">
    <source>
        <dbReference type="Proteomes" id="UP001239795"/>
    </source>
</evidence>
<proteinExistence type="predicted"/>
<sequence>PLQNDFQGNLGTPHLSRIPRIDLTCPRFRSRGATDRGLSTNLRPMPSLSISGYQQSHAEQPFSPTIARCEVYETCRGALLPVKTRVHCL</sequence>
<accession>A0AAI9TXY8</accession>
<name>A0AAI9TXY8_9PEZI</name>
<organism evidence="1 2">
    <name type="scientific">Colletotrichum melonis</name>
    <dbReference type="NCBI Taxonomy" id="1209925"/>
    <lineage>
        <taxon>Eukaryota</taxon>
        <taxon>Fungi</taxon>
        <taxon>Dikarya</taxon>
        <taxon>Ascomycota</taxon>
        <taxon>Pezizomycotina</taxon>
        <taxon>Sordariomycetes</taxon>
        <taxon>Hypocreomycetidae</taxon>
        <taxon>Glomerellales</taxon>
        <taxon>Glomerellaceae</taxon>
        <taxon>Colletotrichum</taxon>
        <taxon>Colletotrichum acutatum species complex</taxon>
    </lineage>
</organism>